<evidence type="ECO:0000313" key="4">
    <source>
        <dbReference type="EMBL" id="KYH30558.1"/>
    </source>
</evidence>
<dbReference type="SUPFAM" id="SSF69593">
    <property type="entry name" value="Glycerol-3-phosphate (1)-acyltransferase"/>
    <property type="match status" value="1"/>
</dbReference>
<dbReference type="RefSeq" id="WP_066827314.1">
    <property type="nucleotide sequence ID" value="NZ_LTBA01000066.1"/>
</dbReference>
<protein>
    <submittedName>
        <fullName evidence="4">1-acyl-sn-glycerol-3-phosphate acyltransferase</fullName>
        <ecNumber evidence="4">2.3.1.-</ecNumber>
    </submittedName>
</protein>
<sequence length="233" mass="26092">MISPRMAKFIGCLPKCLVNFLSKKIVFSYVKKYANIEVRGLENIQNIKVPTIFICNHLSNSDGLILSQVLKKYDPTFVAGIKLSKNSTTSLGINVVKTTSIKPNSADKDGIKKIIKLLREGENVLIFPEGTRSRTASMIEGKKGIILIAKLTKAPIVPIGIWGSEKLLPINKEGDMSAEEFHYADVSVNIGSQFEMLSREKGEDKKEYEERAMKHIMTKIAELIPKEYRGVYK</sequence>
<dbReference type="OrthoDB" id="9803035at2"/>
<dbReference type="GO" id="GO:0006654">
    <property type="term" value="P:phosphatidic acid biosynthetic process"/>
    <property type="evidence" value="ECO:0007669"/>
    <property type="project" value="TreeGrafter"/>
</dbReference>
<evidence type="ECO:0000256" key="2">
    <source>
        <dbReference type="ARBA" id="ARBA00023315"/>
    </source>
</evidence>
<evidence type="ECO:0000259" key="3">
    <source>
        <dbReference type="SMART" id="SM00563"/>
    </source>
</evidence>
<dbReference type="InterPro" id="IPR002123">
    <property type="entry name" value="Plipid/glycerol_acylTrfase"/>
</dbReference>
<name>A0A151ASC9_9CLOT</name>
<reference evidence="4 5" key="1">
    <citation type="submission" date="2016-02" db="EMBL/GenBank/DDBJ databases">
        <title>Genome sequence of Clostridium tepidiprofundi DSM 19306.</title>
        <authorList>
            <person name="Poehlein A."/>
            <person name="Daniel R."/>
        </authorList>
    </citation>
    <scope>NUCLEOTIDE SEQUENCE [LARGE SCALE GENOMIC DNA]</scope>
    <source>
        <strain evidence="4 5">DSM 19306</strain>
    </source>
</reference>
<dbReference type="GO" id="GO:0003841">
    <property type="term" value="F:1-acylglycerol-3-phosphate O-acyltransferase activity"/>
    <property type="evidence" value="ECO:0007669"/>
    <property type="project" value="TreeGrafter"/>
</dbReference>
<dbReference type="CDD" id="cd07989">
    <property type="entry name" value="LPLAT_AGPAT-like"/>
    <property type="match status" value="1"/>
</dbReference>
<gene>
    <name evidence="4" type="primary">plsC_2</name>
    <name evidence="4" type="ORF">CLTEP_25830</name>
</gene>
<dbReference type="EMBL" id="LTBA01000066">
    <property type="protein sequence ID" value="KYH30558.1"/>
    <property type="molecule type" value="Genomic_DNA"/>
</dbReference>
<evidence type="ECO:0000313" key="5">
    <source>
        <dbReference type="Proteomes" id="UP000075531"/>
    </source>
</evidence>
<organism evidence="4 5">
    <name type="scientific">Clostridium tepidiprofundi DSM 19306</name>
    <dbReference type="NCBI Taxonomy" id="1121338"/>
    <lineage>
        <taxon>Bacteria</taxon>
        <taxon>Bacillati</taxon>
        <taxon>Bacillota</taxon>
        <taxon>Clostridia</taxon>
        <taxon>Eubacteriales</taxon>
        <taxon>Clostridiaceae</taxon>
        <taxon>Clostridium</taxon>
    </lineage>
</organism>
<dbReference type="AlphaFoldDB" id="A0A151ASC9"/>
<accession>A0A151ASC9</accession>
<keyword evidence="2 4" id="KW-0012">Acyltransferase</keyword>
<dbReference type="Proteomes" id="UP000075531">
    <property type="component" value="Unassembled WGS sequence"/>
</dbReference>
<dbReference type="PANTHER" id="PTHR10434:SF40">
    <property type="entry name" value="1-ACYL-SN-GLYCEROL-3-PHOSPHATE ACYLTRANSFERASE"/>
    <property type="match status" value="1"/>
</dbReference>
<comment type="caution">
    <text evidence="4">The sequence shown here is derived from an EMBL/GenBank/DDBJ whole genome shotgun (WGS) entry which is preliminary data.</text>
</comment>
<dbReference type="STRING" id="1121338.CLTEP_25830"/>
<dbReference type="Pfam" id="PF01553">
    <property type="entry name" value="Acyltransferase"/>
    <property type="match status" value="1"/>
</dbReference>
<proteinExistence type="predicted"/>
<feature type="domain" description="Phospholipid/glycerol acyltransferase" evidence="3">
    <location>
        <begin position="51"/>
        <end position="164"/>
    </location>
</feature>
<dbReference type="EC" id="2.3.1.-" evidence="4"/>
<evidence type="ECO:0000256" key="1">
    <source>
        <dbReference type="ARBA" id="ARBA00022679"/>
    </source>
</evidence>
<keyword evidence="1 4" id="KW-0808">Transferase</keyword>
<dbReference type="SMART" id="SM00563">
    <property type="entry name" value="PlsC"/>
    <property type="match status" value="1"/>
</dbReference>
<dbReference type="PATRIC" id="fig|1121338.3.peg.2683"/>
<keyword evidence="5" id="KW-1185">Reference proteome</keyword>
<dbReference type="PANTHER" id="PTHR10434">
    <property type="entry name" value="1-ACYL-SN-GLYCEROL-3-PHOSPHATE ACYLTRANSFERASE"/>
    <property type="match status" value="1"/>
</dbReference>